<gene>
    <name evidence="2" type="primary">LgM4147LRVhigh.26.01291.00540</name>
    <name evidence="1" type="synonym">LgM4147LRVhigh.26.01291.00120</name>
    <name evidence="1" type="ORF">BN36_2640470</name>
    <name evidence="2" type="ORF">BN36_2640710</name>
</gene>
<accession>A0A1E1J1E9</accession>
<organism evidence="2">
    <name type="scientific">Leishmania guyanensis</name>
    <dbReference type="NCBI Taxonomy" id="5670"/>
    <lineage>
        <taxon>Eukaryota</taxon>
        <taxon>Discoba</taxon>
        <taxon>Euglenozoa</taxon>
        <taxon>Kinetoplastea</taxon>
        <taxon>Metakinetoplastina</taxon>
        <taxon>Trypanosomatida</taxon>
        <taxon>Trypanosomatidae</taxon>
        <taxon>Leishmaniinae</taxon>
        <taxon>Leishmania</taxon>
        <taxon>Leishmania guyanensis species complex</taxon>
    </lineage>
</organism>
<evidence type="ECO:0000313" key="1">
    <source>
        <dbReference type="EMBL" id="CCM16543.1"/>
    </source>
</evidence>
<protein>
    <submittedName>
        <fullName evidence="2">Uncharacterized protein</fullName>
    </submittedName>
</protein>
<sequence length="120" mass="13536">MRSILSVFISPFRVNTTASCDCDACLVCLLSSNCSFFCCLFPLAADVAATCSAYSSRQQHQAHRFLPLPQHMKEASETKTRRRPFLNQKRADEFNTETSLRPLPEDFRTFACVSVSCMLL</sequence>
<evidence type="ECO:0000313" key="2">
    <source>
        <dbReference type="EMBL" id="CCM16567.1"/>
    </source>
</evidence>
<dbReference type="EMBL" id="CALQ01001086">
    <property type="protein sequence ID" value="CCM16543.1"/>
    <property type="molecule type" value="Genomic_DNA"/>
</dbReference>
<dbReference type="AlphaFoldDB" id="A0A1E1J1E9"/>
<reference evidence="2" key="1">
    <citation type="submission" date="2012-08" db="EMBL/GenBank/DDBJ databases">
        <title>Comparative genomics of metastatic and non-metastatic Leishmania guyanensis provides insights into polygenic factors involved in Leishmania RNA virus infection.</title>
        <authorList>
            <person name="Smith D."/>
            <person name="Hertz-Fowler C."/>
            <person name="Martin R."/>
            <person name="Dickens N."/>
            <person name="Fasel N."/>
            <person name="Falquet L."/>
            <person name="Beverley S."/>
            <person name="Zangger H."/>
            <person name="Calderon-Copete S."/>
            <person name="Mottram J."/>
            <person name="Xenarios I."/>
        </authorList>
    </citation>
    <scope>NUCLEOTIDE SEQUENCE</scope>
    <source>
        <strain evidence="2">MHOM/BR/75/M4147/SSU:IR2SAT-LUC</strain>
    </source>
</reference>
<name>A0A1E1J1E9_LEIGU</name>
<dbReference type="EMBL" id="CALQ01001088">
    <property type="protein sequence ID" value="CCM16567.1"/>
    <property type="molecule type" value="Genomic_DNA"/>
</dbReference>
<proteinExistence type="predicted"/>